<dbReference type="InterPro" id="IPR001279">
    <property type="entry name" value="Metallo-B-lactamas"/>
</dbReference>
<gene>
    <name evidence="2" type="ORF">EV665_14010</name>
</gene>
<organism evidence="2 3">
    <name type="scientific">Shinella granuli</name>
    <dbReference type="NCBI Taxonomy" id="323621"/>
    <lineage>
        <taxon>Bacteria</taxon>
        <taxon>Pseudomonadati</taxon>
        <taxon>Pseudomonadota</taxon>
        <taxon>Alphaproteobacteria</taxon>
        <taxon>Hyphomicrobiales</taxon>
        <taxon>Rhizobiaceae</taxon>
        <taxon>Shinella</taxon>
    </lineage>
</organism>
<dbReference type="InterPro" id="IPR036866">
    <property type="entry name" value="RibonucZ/Hydroxyglut_hydro"/>
</dbReference>
<keyword evidence="2" id="KW-0269">Exonuclease</keyword>
<dbReference type="GO" id="GO:0004527">
    <property type="term" value="F:exonuclease activity"/>
    <property type="evidence" value="ECO:0007669"/>
    <property type="project" value="UniProtKB-KW"/>
</dbReference>
<feature type="domain" description="Metallo-beta-lactamase" evidence="1">
    <location>
        <begin position="15"/>
        <end position="172"/>
    </location>
</feature>
<proteinExistence type="predicted"/>
<dbReference type="InterPro" id="IPR050698">
    <property type="entry name" value="MBL"/>
</dbReference>
<evidence type="ECO:0000313" key="3">
    <source>
        <dbReference type="Proteomes" id="UP000295351"/>
    </source>
</evidence>
<dbReference type="Gene3D" id="3.60.15.10">
    <property type="entry name" value="Ribonuclease Z/Hydroxyacylglutathione hydrolase-like"/>
    <property type="match status" value="2"/>
</dbReference>
<dbReference type="PANTHER" id="PTHR11203:SF37">
    <property type="entry name" value="INTEGRATOR COMPLEX SUBUNIT 11"/>
    <property type="match status" value="1"/>
</dbReference>
<keyword evidence="3" id="KW-1185">Reference proteome</keyword>
<dbReference type="Pfam" id="PF00753">
    <property type="entry name" value="Lactamase_B"/>
    <property type="match status" value="1"/>
</dbReference>
<dbReference type="Proteomes" id="UP000295351">
    <property type="component" value="Unassembled WGS sequence"/>
</dbReference>
<dbReference type="RefSeq" id="WP_133036929.1">
    <property type="nucleotide sequence ID" value="NZ_BAABEI010000002.1"/>
</dbReference>
<dbReference type="SUPFAM" id="SSF56281">
    <property type="entry name" value="Metallo-hydrolase/oxidoreductase"/>
    <property type="match status" value="1"/>
</dbReference>
<evidence type="ECO:0000259" key="1">
    <source>
        <dbReference type="SMART" id="SM00849"/>
    </source>
</evidence>
<accession>A0A4R2C082</accession>
<dbReference type="GO" id="GO:0004521">
    <property type="term" value="F:RNA endonuclease activity"/>
    <property type="evidence" value="ECO:0007669"/>
    <property type="project" value="TreeGrafter"/>
</dbReference>
<protein>
    <submittedName>
        <fullName evidence="2">Cft2 family RNA processing exonuclease</fullName>
    </submittedName>
</protein>
<reference evidence="2 3" key="1">
    <citation type="submission" date="2019-03" db="EMBL/GenBank/DDBJ databases">
        <title>Genomic Encyclopedia of Type Strains, Phase IV (KMG-IV): sequencing the most valuable type-strain genomes for metagenomic binning, comparative biology and taxonomic classification.</title>
        <authorList>
            <person name="Goeker M."/>
        </authorList>
    </citation>
    <scope>NUCLEOTIDE SEQUENCE [LARGE SCALE GENOMIC DNA]</scope>
    <source>
        <strain evidence="2 3">DSM 18401</strain>
    </source>
</reference>
<evidence type="ECO:0000313" key="2">
    <source>
        <dbReference type="EMBL" id="TCN33526.1"/>
    </source>
</evidence>
<dbReference type="AlphaFoldDB" id="A0A4R2C082"/>
<dbReference type="EMBL" id="SLVX01000040">
    <property type="protein sequence ID" value="TCN33526.1"/>
    <property type="molecule type" value="Genomic_DNA"/>
</dbReference>
<name>A0A4R2C082_SHIGR</name>
<comment type="caution">
    <text evidence="2">The sequence shown here is derived from an EMBL/GenBank/DDBJ whole genome shotgun (WGS) entry which is preliminary data.</text>
</comment>
<dbReference type="SMART" id="SM00849">
    <property type="entry name" value="Lactamase_B"/>
    <property type="match status" value="1"/>
</dbReference>
<keyword evidence="2" id="KW-0378">Hydrolase</keyword>
<sequence length="361" mass="38296">MKASITPISGFGAKGPACFLLEAEGRRILLDFGQGPDHDALPDFDRIGSVDALVLSHGHRDHLGAIGHIGRIGNPKVYATQAIHESLAGLDLMAPLPLRGESDILGIKVETGRTGHAPGGVWLNFRLGGGFLYTGDYCQTSPLYAYDMPGHAKVAIIDASYGADERTVGAAQSELLAAVGKRPCLIPSPPDGRGPEIALHLYESGFEIGLDEATAQSIRRLIAFPDSLRLGVKEQLEQLLAAFCTVHADSVPAQAMIVAGASGSLPLVKALLERWQDGEDVGFIFTGHLPNGSPAEKLVGSGRAEVIRWNVHPGLAETRALIDAVRPDRIIPAFAPPDRLQQLRSACPAPFEMEGHAVAIT</sequence>
<dbReference type="PANTHER" id="PTHR11203">
    <property type="entry name" value="CLEAVAGE AND POLYADENYLATION SPECIFICITY FACTOR FAMILY MEMBER"/>
    <property type="match status" value="1"/>
</dbReference>
<keyword evidence="2" id="KW-0540">Nuclease</keyword>